<evidence type="ECO:0000313" key="2">
    <source>
        <dbReference type="EMBL" id="KAF7319638.1"/>
    </source>
</evidence>
<evidence type="ECO:0000313" key="3">
    <source>
        <dbReference type="Proteomes" id="UP000613580"/>
    </source>
</evidence>
<dbReference type="Proteomes" id="UP000613580">
    <property type="component" value="Unassembled WGS sequence"/>
</dbReference>
<feature type="region of interest" description="Disordered" evidence="1">
    <location>
        <begin position="431"/>
        <end position="460"/>
    </location>
</feature>
<sequence>MPPKRPTRSRPMLQSSPAERAAARSRLDVLRGGTKKLQGIKKEIKALESVLDAYKYPVLTLPPEIISEIFLRYVPPYPERPPLFGRNSAFVLGQICRDWRTVALSTSALWAAISVYLRRNRLSNVKWELAKMCLERSKTRPLSLSLVEQGIFDEDEDDQESNEAVNDLVALFFAHSRRWEYVTFEPPFPYFDLSLLVNQGPRALPLLKSFTVLSTFPQYDMSFDKDLASDFREEATALRELHVRFYAPARIPAVFPLEQLTLLTLGSITLAEFSGILRECTRLVHCSATLRLYRSWQPSNPPPGSVTLPQLTTLILGNHNPLNVLDIQHATGPLIFPALTQLGIDESVLGPSPVTTLKQLVERSQCPLRQLCINNGVDPDTGSDLYEPEPGEESEALHATQLRERYRAALPSVLEIMVDEYLDNEDLFYDPNDFEDRASEAEDEWEVSSLSDGAGDVDEF</sequence>
<evidence type="ECO:0000256" key="1">
    <source>
        <dbReference type="SAM" id="MobiDB-lite"/>
    </source>
</evidence>
<proteinExistence type="predicted"/>
<protein>
    <submittedName>
        <fullName evidence="2">F-box domain-containing protein</fullName>
    </submittedName>
</protein>
<dbReference type="OrthoDB" id="3030719at2759"/>
<keyword evidence="3" id="KW-1185">Reference proteome</keyword>
<dbReference type="EMBL" id="JACAZE010000003">
    <property type="protein sequence ID" value="KAF7319638.1"/>
    <property type="molecule type" value="Genomic_DNA"/>
</dbReference>
<accession>A0A8H6WLZ1</accession>
<gene>
    <name evidence="2" type="ORF">HMN09_00304200</name>
</gene>
<comment type="caution">
    <text evidence="2">The sequence shown here is derived from an EMBL/GenBank/DDBJ whole genome shotgun (WGS) entry which is preliminary data.</text>
</comment>
<reference evidence="2" key="1">
    <citation type="submission" date="2020-05" db="EMBL/GenBank/DDBJ databases">
        <title>Mycena genomes resolve the evolution of fungal bioluminescence.</title>
        <authorList>
            <person name="Tsai I.J."/>
        </authorList>
    </citation>
    <scope>NUCLEOTIDE SEQUENCE</scope>
    <source>
        <strain evidence="2">110903Hualien_Pintung</strain>
    </source>
</reference>
<name>A0A8H6WLZ1_MYCCL</name>
<organism evidence="2 3">
    <name type="scientific">Mycena chlorophos</name>
    <name type="common">Agaric fungus</name>
    <name type="synonym">Agaricus chlorophos</name>
    <dbReference type="NCBI Taxonomy" id="658473"/>
    <lineage>
        <taxon>Eukaryota</taxon>
        <taxon>Fungi</taxon>
        <taxon>Dikarya</taxon>
        <taxon>Basidiomycota</taxon>
        <taxon>Agaricomycotina</taxon>
        <taxon>Agaricomycetes</taxon>
        <taxon>Agaricomycetidae</taxon>
        <taxon>Agaricales</taxon>
        <taxon>Marasmiineae</taxon>
        <taxon>Mycenaceae</taxon>
        <taxon>Mycena</taxon>
    </lineage>
</organism>
<dbReference type="AlphaFoldDB" id="A0A8H6WLZ1"/>
<feature type="region of interest" description="Disordered" evidence="1">
    <location>
        <begin position="1"/>
        <end position="24"/>
    </location>
</feature>